<protein>
    <recommendedName>
        <fullName evidence="5">DUF262 domain-containing protein</fullName>
    </recommendedName>
</protein>
<dbReference type="EMBL" id="BMEQ01000010">
    <property type="protein sequence ID" value="GGG58139.1"/>
    <property type="molecule type" value="Genomic_DNA"/>
</dbReference>
<dbReference type="Proteomes" id="UP000638848">
    <property type="component" value="Unassembled WGS sequence"/>
</dbReference>
<dbReference type="Pfam" id="PF03235">
    <property type="entry name" value="GmrSD_N"/>
    <property type="match status" value="1"/>
</dbReference>
<comment type="caution">
    <text evidence="3">The sequence shown here is derived from an EMBL/GenBank/DDBJ whole genome shotgun (WGS) entry which is preliminary data.</text>
</comment>
<proteinExistence type="predicted"/>
<organism evidence="3 4">
    <name type="scientific">Kocuria dechangensis</name>
    <dbReference type="NCBI Taxonomy" id="1176249"/>
    <lineage>
        <taxon>Bacteria</taxon>
        <taxon>Bacillati</taxon>
        <taxon>Actinomycetota</taxon>
        <taxon>Actinomycetes</taxon>
        <taxon>Micrococcales</taxon>
        <taxon>Micrococcaceae</taxon>
        <taxon>Kocuria</taxon>
    </lineage>
</organism>
<dbReference type="RefSeq" id="WP_229741759.1">
    <property type="nucleotide sequence ID" value="NZ_BMEQ01000010.1"/>
</dbReference>
<gene>
    <name evidence="3" type="ORF">GCM10011374_21180</name>
</gene>
<dbReference type="AlphaFoldDB" id="A0A917GV33"/>
<evidence type="ECO:0008006" key="5">
    <source>
        <dbReference type="Google" id="ProtNLM"/>
    </source>
</evidence>
<dbReference type="Pfam" id="PF07510">
    <property type="entry name" value="GmrSD_C"/>
    <property type="match status" value="1"/>
</dbReference>
<name>A0A917GV33_9MICC</name>
<dbReference type="InterPro" id="IPR004919">
    <property type="entry name" value="GmrSD_N"/>
</dbReference>
<reference evidence="3" key="2">
    <citation type="submission" date="2020-09" db="EMBL/GenBank/DDBJ databases">
        <authorList>
            <person name="Sun Q."/>
            <person name="Zhou Y."/>
        </authorList>
    </citation>
    <scope>NUCLEOTIDE SEQUENCE</scope>
    <source>
        <strain evidence="3">CGMCC 1.12187</strain>
    </source>
</reference>
<dbReference type="InterPro" id="IPR011089">
    <property type="entry name" value="GmrSD_C"/>
</dbReference>
<dbReference type="PANTHER" id="PTHR35149">
    <property type="entry name" value="SLL5132 PROTEIN"/>
    <property type="match status" value="1"/>
</dbReference>
<evidence type="ECO:0000313" key="3">
    <source>
        <dbReference type="EMBL" id="GGG58139.1"/>
    </source>
</evidence>
<keyword evidence="4" id="KW-1185">Reference proteome</keyword>
<feature type="domain" description="GmrSD restriction endonucleases C-terminal" evidence="2">
    <location>
        <begin position="416"/>
        <end position="548"/>
    </location>
</feature>
<evidence type="ECO:0000259" key="2">
    <source>
        <dbReference type="Pfam" id="PF07510"/>
    </source>
</evidence>
<reference evidence="3" key="1">
    <citation type="journal article" date="2014" name="Int. J. Syst. Evol. Microbiol.">
        <title>Complete genome sequence of Corynebacterium casei LMG S-19264T (=DSM 44701T), isolated from a smear-ripened cheese.</title>
        <authorList>
            <consortium name="US DOE Joint Genome Institute (JGI-PGF)"/>
            <person name="Walter F."/>
            <person name="Albersmeier A."/>
            <person name="Kalinowski J."/>
            <person name="Ruckert C."/>
        </authorList>
    </citation>
    <scope>NUCLEOTIDE SEQUENCE</scope>
    <source>
        <strain evidence="3">CGMCC 1.12187</strain>
    </source>
</reference>
<sequence>MSKAIQAAEHKILDVLSKNYAFKIPDYQRPYSWQPEQAMQLVQDLRDHMGRSAEEPYFLGSIVLIKDDHNPEAQVIDGQQRLTTLTILLSVLRDLTTDPKLEASLNKLIMDEGDLLSGTDGEARLTVRDRDAVFFRKCIQEPGATTDLLTRNAAFFGTDAQKAMRDNAAEIHAALVKMSDGERTRLAVTISRQTFLVVVQTSDLESAYRIFTVMNSRGLELSTADLLKSKIIGSMHSEKRAEYADRWENAEQEVGRSAFNDLFLYLRWIFQKKRPTTSLFKEYEISVLPDFLPGRAACFVDEWVVPYADALTEITSHSYSASHGAEAVNAWVRRLSEIDNEDWRPAALWALKTHHEDPQWLDAFLRKLERLAASMLLQRTYATPRQQRYGDLLKQVEEHGPAAPAFDLDDREKAATRAALRDDIYTVPPCRRYVLQRLDEVLANHPGVTYSHAVVSIEHVLPQNPAADSEWVRMFTEAQRQHWVHKLANLVLLNRRKNSQAGRYDFEDKKNSYFRSSGGVPTFALTIQVLSQASWTPQVLEDRQENLVGLLEKEWDLL</sequence>
<dbReference type="PANTHER" id="PTHR35149:SF2">
    <property type="entry name" value="DUF262 DOMAIN-CONTAINING PROTEIN"/>
    <property type="match status" value="1"/>
</dbReference>
<evidence type="ECO:0000259" key="1">
    <source>
        <dbReference type="Pfam" id="PF03235"/>
    </source>
</evidence>
<accession>A0A917GV33</accession>
<feature type="domain" description="GmrSD restriction endonucleases N-terminal" evidence="1">
    <location>
        <begin position="13"/>
        <end position="231"/>
    </location>
</feature>
<evidence type="ECO:0000313" key="4">
    <source>
        <dbReference type="Proteomes" id="UP000638848"/>
    </source>
</evidence>